<dbReference type="Proteomes" id="UP000185151">
    <property type="component" value="Unassembled WGS sequence"/>
</dbReference>
<gene>
    <name evidence="2" type="ORF">SAMN05444165_1561</name>
</gene>
<dbReference type="EMBL" id="FSRU01000001">
    <property type="protein sequence ID" value="SIO22835.1"/>
    <property type="molecule type" value="Genomic_DNA"/>
</dbReference>
<dbReference type="AlphaFoldDB" id="A0A1N6HT54"/>
<reference evidence="2 3" key="1">
    <citation type="submission" date="2016-11" db="EMBL/GenBank/DDBJ databases">
        <authorList>
            <person name="Jaros S."/>
            <person name="Januszkiewicz K."/>
            <person name="Wedrychowicz H."/>
        </authorList>
    </citation>
    <scope>NUCLEOTIDE SEQUENCE [LARGE SCALE GENOMIC DNA]</scope>
    <source>
        <strain evidence="2 3">GAS95</strain>
    </source>
</reference>
<evidence type="ECO:0000256" key="1">
    <source>
        <dbReference type="SAM" id="MobiDB-lite"/>
    </source>
</evidence>
<name>A0A1N6HT54_9BURK</name>
<protein>
    <submittedName>
        <fullName evidence="2">Uncharacterized protein</fullName>
    </submittedName>
</protein>
<feature type="region of interest" description="Disordered" evidence="1">
    <location>
        <begin position="1"/>
        <end position="21"/>
    </location>
</feature>
<keyword evidence="3" id="KW-1185">Reference proteome</keyword>
<accession>A0A1N6HT54</accession>
<organism evidence="2 3">
    <name type="scientific">Paraburkholderia phenazinium</name>
    <dbReference type="NCBI Taxonomy" id="60549"/>
    <lineage>
        <taxon>Bacteria</taxon>
        <taxon>Pseudomonadati</taxon>
        <taxon>Pseudomonadota</taxon>
        <taxon>Betaproteobacteria</taxon>
        <taxon>Burkholderiales</taxon>
        <taxon>Burkholderiaceae</taxon>
        <taxon>Paraburkholderia</taxon>
    </lineage>
</organism>
<evidence type="ECO:0000313" key="3">
    <source>
        <dbReference type="Proteomes" id="UP000185151"/>
    </source>
</evidence>
<sequence>MRPGAAVHEGSVVESPSGLMGTGCDERRTSLPDFKYEAASFWLVKKGPGKTLLCLVEPVTVALRRTPCGFHSCPTAPLRRTVRFKQAVCHLWGWAGRIA</sequence>
<proteinExistence type="predicted"/>
<evidence type="ECO:0000313" key="2">
    <source>
        <dbReference type="EMBL" id="SIO22835.1"/>
    </source>
</evidence>